<keyword evidence="1" id="KW-1133">Transmembrane helix</keyword>
<evidence type="ECO:0000256" key="1">
    <source>
        <dbReference type="SAM" id="Phobius"/>
    </source>
</evidence>
<gene>
    <name evidence="2" type="ORF">M1K48_07210</name>
</gene>
<keyword evidence="1" id="KW-0472">Membrane</keyword>
<evidence type="ECO:0000313" key="2">
    <source>
        <dbReference type="EMBL" id="UUR06750.1"/>
    </source>
</evidence>
<accession>A0ABY5MSP6</accession>
<dbReference type="Pfam" id="PF19447">
    <property type="entry name" value="DUF5985"/>
    <property type="match status" value="1"/>
</dbReference>
<name>A0ABY5MSP6_9SPHN</name>
<keyword evidence="3" id="KW-1185">Reference proteome</keyword>
<dbReference type="RefSeq" id="WP_249453911.1">
    <property type="nucleotide sequence ID" value="NZ_CP097253.1"/>
</dbReference>
<reference evidence="2 3" key="1">
    <citation type="submission" date="2022-05" db="EMBL/GenBank/DDBJ databases">
        <title>S8-45 Sphingomonas ultraviolaceadurans.</title>
        <authorList>
            <person name="Liu Y."/>
        </authorList>
    </citation>
    <scope>NUCLEOTIDE SEQUENCE [LARGE SCALE GENOMIC DNA]</scope>
    <source>
        <strain evidence="2 3">S8-45</strain>
    </source>
</reference>
<dbReference type="Proteomes" id="UP000831921">
    <property type="component" value="Chromosome"/>
</dbReference>
<protein>
    <submittedName>
        <fullName evidence="2">DUF5985 family protein</fullName>
    </submittedName>
</protein>
<sequence>MTLYVFLSGAASTGFLLAALFFLRFWKRTHDPLFSAFSLAFALMALAQGLLALSGVQGEDRAWIYLVRLAAFLIILAAIYRKNRYGRAR</sequence>
<feature type="transmembrane region" description="Helical" evidence="1">
    <location>
        <begin position="62"/>
        <end position="80"/>
    </location>
</feature>
<feature type="transmembrane region" description="Helical" evidence="1">
    <location>
        <begin position="33"/>
        <end position="56"/>
    </location>
</feature>
<organism evidence="2 3">
    <name type="scientific">Sphingomonas glaciei</name>
    <dbReference type="NCBI Taxonomy" id="2938948"/>
    <lineage>
        <taxon>Bacteria</taxon>
        <taxon>Pseudomonadati</taxon>
        <taxon>Pseudomonadota</taxon>
        <taxon>Alphaproteobacteria</taxon>
        <taxon>Sphingomonadales</taxon>
        <taxon>Sphingomonadaceae</taxon>
        <taxon>Sphingomonas</taxon>
    </lineage>
</organism>
<proteinExistence type="predicted"/>
<dbReference type="InterPro" id="IPR046027">
    <property type="entry name" value="DUF5985"/>
</dbReference>
<keyword evidence="1" id="KW-0812">Transmembrane</keyword>
<dbReference type="EMBL" id="CP097253">
    <property type="protein sequence ID" value="UUR06750.1"/>
    <property type="molecule type" value="Genomic_DNA"/>
</dbReference>
<feature type="transmembrane region" description="Helical" evidence="1">
    <location>
        <begin position="6"/>
        <end position="26"/>
    </location>
</feature>
<evidence type="ECO:0000313" key="3">
    <source>
        <dbReference type="Proteomes" id="UP000831921"/>
    </source>
</evidence>